<proteinExistence type="predicted"/>
<gene>
    <name evidence="1" type="ORF">FPE_LOCUS10980</name>
</gene>
<dbReference type="AlphaFoldDB" id="A0AAD1Z6C4"/>
<dbReference type="EMBL" id="OU503041">
    <property type="protein sequence ID" value="CAI9763550.1"/>
    <property type="molecule type" value="Genomic_DNA"/>
</dbReference>
<sequence length="161" mass="18192">MFDIFGTFQDDNNLKKQNRPVLARFFSPILLKVQGQDNRLDEIKADKEGICELSRDIGTCKGGIPPEICNDEHLDGQEHSYQRKASNVIEAEDIDHNQDADMSFDNEGYNDENDIAMKKNAFLGSQCTYSQDSLATTDWRYLNLSTTCKNGGPLLACHCDY</sequence>
<name>A0AAD1Z6C4_9LAMI</name>
<reference evidence="1" key="1">
    <citation type="submission" date="2023-05" db="EMBL/GenBank/DDBJ databases">
        <authorList>
            <person name="Huff M."/>
        </authorList>
    </citation>
    <scope>NUCLEOTIDE SEQUENCE</scope>
</reference>
<organism evidence="1 2">
    <name type="scientific">Fraxinus pennsylvanica</name>
    <dbReference type="NCBI Taxonomy" id="56036"/>
    <lineage>
        <taxon>Eukaryota</taxon>
        <taxon>Viridiplantae</taxon>
        <taxon>Streptophyta</taxon>
        <taxon>Embryophyta</taxon>
        <taxon>Tracheophyta</taxon>
        <taxon>Spermatophyta</taxon>
        <taxon>Magnoliopsida</taxon>
        <taxon>eudicotyledons</taxon>
        <taxon>Gunneridae</taxon>
        <taxon>Pentapetalae</taxon>
        <taxon>asterids</taxon>
        <taxon>lamiids</taxon>
        <taxon>Lamiales</taxon>
        <taxon>Oleaceae</taxon>
        <taxon>Oleeae</taxon>
        <taxon>Fraxinus</taxon>
    </lineage>
</organism>
<accession>A0AAD1Z6C4</accession>
<evidence type="ECO:0000313" key="1">
    <source>
        <dbReference type="EMBL" id="CAI9763550.1"/>
    </source>
</evidence>
<evidence type="ECO:0000313" key="2">
    <source>
        <dbReference type="Proteomes" id="UP000834106"/>
    </source>
</evidence>
<protein>
    <submittedName>
        <fullName evidence="1">Uncharacterized protein</fullName>
    </submittedName>
</protein>
<dbReference type="Proteomes" id="UP000834106">
    <property type="component" value="Chromosome 6"/>
</dbReference>
<keyword evidence="2" id="KW-1185">Reference proteome</keyword>